<evidence type="ECO:0000256" key="5">
    <source>
        <dbReference type="ARBA" id="ARBA00023136"/>
    </source>
</evidence>
<evidence type="ECO:0000313" key="9">
    <source>
        <dbReference type="Proteomes" id="UP000515163"/>
    </source>
</evidence>
<keyword evidence="6" id="KW-0807">Transducer</keyword>
<dbReference type="AlphaFoldDB" id="A0A6P8HS87"/>
<dbReference type="FunCoup" id="A0A6P8HS87">
    <property type="interactions" value="300"/>
</dbReference>
<feature type="transmembrane region" description="Helical" evidence="7">
    <location>
        <begin position="34"/>
        <end position="56"/>
    </location>
</feature>
<keyword evidence="3 6" id="KW-0812">Transmembrane</keyword>
<organism evidence="9 10">
    <name type="scientific">Actinia tenebrosa</name>
    <name type="common">Australian red waratah sea anemone</name>
    <dbReference type="NCBI Taxonomy" id="6105"/>
    <lineage>
        <taxon>Eukaryota</taxon>
        <taxon>Metazoa</taxon>
        <taxon>Cnidaria</taxon>
        <taxon>Anthozoa</taxon>
        <taxon>Hexacorallia</taxon>
        <taxon>Actiniaria</taxon>
        <taxon>Actiniidae</taxon>
        <taxon>Actinia</taxon>
    </lineage>
</organism>
<keyword evidence="5 7" id="KW-0472">Membrane</keyword>
<keyword evidence="9" id="KW-1185">Reference proteome</keyword>
<dbReference type="GeneID" id="116292392"/>
<dbReference type="Proteomes" id="UP000515163">
    <property type="component" value="Unplaced"/>
</dbReference>
<evidence type="ECO:0000256" key="1">
    <source>
        <dbReference type="ARBA" id="ARBA00004651"/>
    </source>
</evidence>
<feature type="non-terminal residue" evidence="10">
    <location>
        <position position="236"/>
    </location>
</feature>
<evidence type="ECO:0000259" key="8">
    <source>
        <dbReference type="PROSITE" id="PS50262"/>
    </source>
</evidence>
<dbReference type="CDD" id="cd00637">
    <property type="entry name" value="7tm_classA_rhodopsin-like"/>
    <property type="match status" value="1"/>
</dbReference>
<dbReference type="InterPro" id="IPR017452">
    <property type="entry name" value="GPCR_Rhodpsn_7TM"/>
</dbReference>
<evidence type="ECO:0000256" key="6">
    <source>
        <dbReference type="RuleBase" id="RU000688"/>
    </source>
</evidence>
<feature type="domain" description="G-protein coupled receptors family 1 profile" evidence="8">
    <location>
        <begin position="47"/>
        <end position="236"/>
    </location>
</feature>
<dbReference type="PROSITE" id="PS00237">
    <property type="entry name" value="G_PROTEIN_RECEP_F1_1"/>
    <property type="match status" value="1"/>
</dbReference>
<keyword evidence="2" id="KW-1003">Cell membrane</keyword>
<feature type="transmembrane region" description="Helical" evidence="7">
    <location>
        <begin position="68"/>
        <end position="95"/>
    </location>
</feature>
<comment type="similarity">
    <text evidence="6">Belongs to the G-protein coupled receptor 1 family.</text>
</comment>
<dbReference type="Pfam" id="PF00001">
    <property type="entry name" value="7tm_1"/>
    <property type="match status" value="1"/>
</dbReference>
<dbReference type="SUPFAM" id="SSF81321">
    <property type="entry name" value="Family A G protein-coupled receptor-like"/>
    <property type="match status" value="1"/>
</dbReference>
<feature type="transmembrane region" description="Helical" evidence="7">
    <location>
        <begin position="107"/>
        <end position="129"/>
    </location>
</feature>
<feature type="transmembrane region" description="Helical" evidence="7">
    <location>
        <begin position="150"/>
        <end position="170"/>
    </location>
</feature>
<dbReference type="PROSITE" id="PS50262">
    <property type="entry name" value="G_PROTEIN_RECEP_F1_2"/>
    <property type="match status" value="1"/>
</dbReference>
<dbReference type="KEGG" id="aten:116292392"/>
<gene>
    <name evidence="10" type="primary">LOC116292392</name>
</gene>
<keyword evidence="4 7" id="KW-1133">Transmembrane helix</keyword>
<dbReference type="InterPro" id="IPR000276">
    <property type="entry name" value="GPCR_Rhodpsn"/>
</dbReference>
<dbReference type="GO" id="GO:0004930">
    <property type="term" value="F:G protein-coupled receptor activity"/>
    <property type="evidence" value="ECO:0007669"/>
    <property type="project" value="UniProtKB-KW"/>
</dbReference>
<name>A0A6P8HS87_ACTTE</name>
<evidence type="ECO:0000256" key="4">
    <source>
        <dbReference type="ARBA" id="ARBA00022989"/>
    </source>
</evidence>
<keyword evidence="6" id="KW-0297">G-protein coupled receptor</keyword>
<dbReference type="PANTHER" id="PTHR22750">
    <property type="entry name" value="G-PROTEIN COUPLED RECEPTOR"/>
    <property type="match status" value="1"/>
</dbReference>
<comment type="subcellular location">
    <subcellularLocation>
        <location evidence="1">Cell membrane</location>
        <topology evidence="1">Multi-pass membrane protein</topology>
    </subcellularLocation>
</comment>
<reference evidence="10" key="1">
    <citation type="submission" date="2025-08" db="UniProtKB">
        <authorList>
            <consortium name="RefSeq"/>
        </authorList>
    </citation>
    <scope>IDENTIFICATION</scope>
    <source>
        <tissue evidence="10">Tentacle</tissue>
    </source>
</reference>
<dbReference type="InParanoid" id="A0A6P8HS87"/>
<protein>
    <submittedName>
        <fullName evidence="10">Beta-3 adrenergic receptor-like</fullName>
    </submittedName>
</protein>
<dbReference type="Gene3D" id="1.20.1070.10">
    <property type="entry name" value="Rhodopsin 7-helix transmembrane proteins"/>
    <property type="match status" value="1"/>
</dbReference>
<accession>A0A6P8HS87</accession>
<keyword evidence="6" id="KW-0675">Receptor</keyword>
<dbReference type="RefSeq" id="XP_031555562.1">
    <property type="nucleotide sequence ID" value="XM_031699702.1"/>
</dbReference>
<dbReference type="PRINTS" id="PR00237">
    <property type="entry name" value="GPCRRHODOPSN"/>
</dbReference>
<proteinExistence type="inferred from homology"/>
<feature type="transmembrane region" description="Helical" evidence="7">
    <location>
        <begin position="176"/>
        <end position="197"/>
    </location>
</feature>
<dbReference type="OrthoDB" id="5989405at2759"/>
<evidence type="ECO:0000256" key="3">
    <source>
        <dbReference type="ARBA" id="ARBA00022692"/>
    </source>
</evidence>
<sequence length="236" mass="26675">MNVSFENCPSLYKSFIEDIMSIRSELMDVFSINIFVNAILAVTATLGNGMIIVAILRSQNLQTPSYLLITSLAFTDLLVGLVIHPIVIIGSTFILHGNIRGLCICSYLFSFFFIALGSLSLLIVTCISIDRYLALTLRHRYTIIVTKKRVRYMIVFVCVLAFLGASLRNFEKYQDIITQTINFGYMVLLLTTCVFYIKSFRALHLHTVQVDAQQSNPLAGNFDVVRYKKTLKTMLV</sequence>
<evidence type="ECO:0000256" key="7">
    <source>
        <dbReference type="SAM" id="Phobius"/>
    </source>
</evidence>
<evidence type="ECO:0000313" key="10">
    <source>
        <dbReference type="RefSeq" id="XP_031555562.1"/>
    </source>
</evidence>
<dbReference type="GO" id="GO:0005886">
    <property type="term" value="C:plasma membrane"/>
    <property type="evidence" value="ECO:0007669"/>
    <property type="project" value="UniProtKB-SubCell"/>
</dbReference>
<evidence type="ECO:0000256" key="2">
    <source>
        <dbReference type="ARBA" id="ARBA00022475"/>
    </source>
</evidence>